<evidence type="ECO:0000313" key="3">
    <source>
        <dbReference type="Proteomes" id="UP001153076"/>
    </source>
</evidence>
<proteinExistence type="predicted"/>
<keyword evidence="3" id="KW-1185">Reference proteome</keyword>
<dbReference type="InterPro" id="IPR029058">
    <property type="entry name" value="AB_hydrolase_fold"/>
</dbReference>
<sequence>MAAVENQMKMREDSGALRSRNLKKKGSRFVPRFGCLRLDFDSPTLDTKNEDGSVDMVSAGPGEENMLRSPPTHLIIMVNGIIGKADNWRYAAKQFLKAYPLDVIVHCSERNTATLTFDGVDVMGERLADEVISVIGRYPHLCKISFIGHSLGGLVARYAIALLYGRNFLSGLPKVDGTAGNNGSMDVLHEEKYIGKIAGLEPINFITCATPHLGSRGHKQVPLFCGFHSLEMLARQTSWFLGRTGRHLFLTDNDSGQPPLLLRMVNDCEGLPFMSALQSFRRRVAYANVQFDRILMCKYAFLVQLLLLKCLSIQAAY</sequence>
<name>A0A9Q1L0G6_9CARY</name>
<accession>A0A9Q1L0G6</accession>
<dbReference type="Proteomes" id="UP001153076">
    <property type="component" value="Unassembled WGS sequence"/>
</dbReference>
<comment type="caution">
    <text evidence="2">The sequence shown here is derived from an EMBL/GenBank/DDBJ whole genome shotgun (WGS) entry which is preliminary data.</text>
</comment>
<dbReference type="EMBL" id="JAKOGI010000001">
    <property type="protein sequence ID" value="KAJ8453365.1"/>
    <property type="molecule type" value="Genomic_DNA"/>
</dbReference>
<organism evidence="2 3">
    <name type="scientific">Carnegiea gigantea</name>
    <dbReference type="NCBI Taxonomy" id="171969"/>
    <lineage>
        <taxon>Eukaryota</taxon>
        <taxon>Viridiplantae</taxon>
        <taxon>Streptophyta</taxon>
        <taxon>Embryophyta</taxon>
        <taxon>Tracheophyta</taxon>
        <taxon>Spermatophyta</taxon>
        <taxon>Magnoliopsida</taxon>
        <taxon>eudicotyledons</taxon>
        <taxon>Gunneridae</taxon>
        <taxon>Pentapetalae</taxon>
        <taxon>Caryophyllales</taxon>
        <taxon>Cactineae</taxon>
        <taxon>Cactaceae</taxon>
        <taxon>Cactoideae</taxon>
        <taxon>Echinocereeae</taxon>
        <taxon>Carnegiea</taxon>
    </lineage>
</organism>
<dbReference type="SUPFAM" id="SSF53474">
    <property type="entry name" value="alpha/beta-Hydrolases"/>
    <property type="match status" value="1"/>
</dbReference>
<dbReference type="Gene3D" id="3.40.50.1820">
    <property type="entry name" value="alpha/beta hydrolase"/>
    <property type="match status" value="1"/>
</dbReference>
<dbReference type="InterPro" id="IPR044294">
    <property type="entry name" value="Lipase-like"/>
</dbReference>
<dbReference type="AlphaFoldDB" id="A0A9Q1L0G6"/>
<evidence type="ECO:0000313" key="2">
    <source>
        <dbReference type="EMBL" id="KAJ8453365.1"/>
    </source>
</evidence>
<dbReference type="PANTHER" id="PTHR12482:SF41">
    <property type="entry name" value="ALPHA_BETA-HYDROLASES SUPERFAMILY PROTEIN"/>
    <property type="match status" value="1"/>
</dbReference>
<evidence type="ECO:0000259" key="1">
    <source>
        <dbReference type="Pfam" id="PF05057"/>
    </source>
</evidence>
<gene>
    <name evidence="2" type="ORF">Cgig2_008249</name>
</gene>
<dbReference type="InterPro" id="IPR007751">
    <property type="entry name" value="DUF676_lipase-like"/>
</dbReference>
<dbReference type="PANTHER" id="PTHR12482">
    <property type="entry name" value="LIPASE ROG1-RELATED-RELATED"/>
    <property type="match status" value="1"/>
</dbReference>
<dbReference type="Pfam" id="PF05057">
    <property type="entry name" value="DUF676"/>
    <property type="match status" value="1"/>
</dbReference>
<reference evidence="2" key="1">
    <citation type="submission" date="2022-04" db="EMBL/GenBank/DDBJ databases">
        <title>Carnegiea gigantea Genome sequencing and assembly v2.</title>
        <authorList>
            <person name="Copetti D."/>
            <person name="Sanderson M.J."/>
            <person name="Burquez A."/>
            <person name="Wojciechowski M.F."/>
        </authorList>
    </citation>
    <scope>NUCLEOTIDE SEQUENCE</scope>
    <source>
        <strain evidence="2">SGP5-SGP5p</strain>
        <tissue evidence="2">Aerial part</tissue>
    </source>
</reference>
<feature type="domain" description="DUF676" evidence="1">
    <location>
        <begin position="71"/>
        <end position="295"/>
    </location>
</feature>
<dbReference type="OrthoDB" id="273452at2759"/>
<protein>
    <recommendedName>
        <fullName evidence="1">DUF676 domain-containing protein</fullName>
    </recommendedName>
</protein>